<accession>A0A1I2MVZ3</accession>
<keyword evidence="3" id="KW-1185">Reference proteome</keyword>
<gene>
    <name evidence="2" type="ORF">SAMN04488063_0918</name>
</gene>
<evidence type="ECO:0000313" key="3">
    <source>
        <dbReference type="Proteomes" id="UP000198876"/>
    </source>
</evidence>
<protein>
    <submittedName>
        <fullName evidence="2">Uncharacterized protein</fullName>
    </submittedName>
</protein>
<keyword evidence="1" id="KW-0812">Transmembrane</keyword>
<keyword evidence="1" id="KW-0472">Membrane</keyword>
<dbReference type="EMBL" id="FOOQ01000001">
    <property type="protein sequence ID" value="SFF95642.1"/>
    <property type="molecule type" value="Genomic_DNA"/>
</dbReference>
<dbReference type="RefSeq" id="WP_177213276.1">
    <property type="nucleotide sequence ID" value="NZ_FOOQ01000001.1"/>
</dbReference>
<feature type="transmembrane region" description="Helical" evidence="1">
    <location>
        <begin position="24"/>
        <end position="45"/>
    </location>
</feature>
<dbReference type="AlphaFoldDB" id="A0A1I2MVZ3"/>
<organism evidence="2 3">
    <name type="scientific">Halopelagius inordinatus</name>
    <dbReference type="NCBI Taxonomy" id="553467"/>
    <lineage>
        <taxon>Archaea</taxon>
        <taxon>Methanobacteriati</taxon>
        <taxon>Methanobacteriota</taxon>
        <taxon>Stenosarchaea group</taxon>
        <taxon>Halobacteria</taxon>
        <taxon>Halobacteriales</taxon>
        <taxon>Haloferacaceae</taxon>
    </lineage>
</organism>
<evidence type="ECO:0000256" key="1">
    <source>
        <dbReference type="SAM" id="Phobius"/>
    </source>
</evidence>
<keyword evidence="1" id="KW-1133">Transmembrane helix</keyword>
<dbReference type="Proteomes" id="UP000198876">
    <property type="component" value="Unassembled WGS sequence"/>
</dbReference>
<name>A0A1I2MVZ3_9EURY</name>
<proteinExistence type="predicted"/>
<reference evidence="3" key="1">
    <citation type="submission" date="2016-10" db="EMBL/GenBank/DDBJ databases">
        <authorList>
            <person name="Varghese N."/>
            <person name="Submissions S."/>
        </authorList>
    </citation>
    <scope>NUCLEOTIDE SEQUENCE [LARGE SCALE GENOMIC DNA]</scope>
    <source>
        <strain evidence="3">CGMCC 1.7739</strain>
    </source>
</reference>
<evidence type="ECO:0000313" key="2">
    <source>
        <dbReference type="EMBL" id="SFF95642.1"/>
    </source>
</evidence>
<sequence length="48" mass="5035">MAETDSEAGRVDSAAWRVGLGTGVGYGLVLVGMFLALFVVPYLLFTAL</sequence>